<dbReference type="EMBL" id="JAOQIO010000005">
    <property type="protein sequence ID" value="MCU6790664.1"/>
    <property type="molecule type" value="Genomic_DNA"/>
</dbReference>
<dbReference type="SUPFAM" id="SSF55347">
    <property type="entry name" value="Glyceraldehyde-3-phosphate dehydrogenase-like, C-terminal domain"/>
    <property type="match status" value="1"/>
</dbReference>
<evidence type="ECO:0000313" key="3">
    <source>
        <dbReference type="EMBL" id="MCU6790664.1"/>
    </source>
</evidence>
<evidence type="ECO:0000259" key="1">
    <source>
        <dbReference type="Pfam" id="PF01408"/>
    </source>
</evidence>
<gene>
    <name evidence="3" type="ORF">OB236_00870</name>
</gene>
<dbReference type="InterPro" id="IPR055170">
    <property type="entry name" value="GFO_IDH_MocA-like_dom"/>
</dbReference>
<accession>A0ABT2U7Q9</accession>
<dbReference type="SUPFAM" id="SSF51735">
    <property type="entry name" value="NAD(P)-binding Rossmann-fold domains"/>
    <property type="match status" value="1"/>
</dbReference>
<dbReference type="PANTHER" id="PTHR43377:SF1">
    <property type="entry name" value="BILIVERDIN REDUCTASE A"/>
    <property type="match status" value="1"/>
</dbReference>
<dbReference type="PANTHER" id="PTHR43377">
    <property type="entry name" value="BILIVERDIN REDUCTASE A"/>
    <property type="match status" value="1"/>
</dbReference>
<dbReference type="Gene3D" id="3.30.360.10">
    <property type="entry name" value="Dihydrodipicolinate Reductase, domain 2"/>
    <property type="match status" value="1"/>
</dbReference>
<keyword evidence="4" id="KW-1185">Reference proteome</keyword>
<dbReference type="RefSeq" id="WP_262682162.1">
    <property type="nucleotide sequence ID" value="NZ_JAOQIO010000005.1"/>
</dbReference>
<dbReference type="Gene3D" id="3.40.50.720">
    <property type="entry name" value="NAD(P)-binding Rossmann-like Domain"/>
    <property type="match status" value="1"/>
</dbReference>
<dbReference type="InterPro" id="IPR000683">
    <property type="entry name" value="Gfo/Idh/MocA-like_OxRdtase_N"/>
</dbReference>
<evidence type="ECO:0000259" key="2">
    <source>
        <dbReference type="Pfam" id="PF22725"/>
    </source>
</evidence>
<feature type="domain" description="GFO/IDH/MocA-like oxidoreductase" evidence="2">
    <location>
        <begin position="139"/>
        <end position="259"/>
    </location>
</feature>
<dbReference type="Pfam" id="PF22725">
    <property type="entry name" value="GFO_IDH_MocA_C3"/>
    <property type="match status" value="1"/>
</dbReference>
<evidence type="ECO:0000313" key="4">
    <source>
        <dbReference type="Proteomes" id="UP001652445"/>
    </source>
</evidence>
<reference evidence="3 4" key="1">
    <citation type="submission" date="2022-09" db="EMBL/GenBank/DDBJ databases">
        <authorList>
            <person name="Han X.L."/>
            <person name="Wang Q."/>
            <person name="Lu T."/>
        </authorList>
    </citation>
    <scope>NUCLEOTIDE SEQUENCE [LARGE SCALE GENOMIC DNA]</scope>
    <source>
        <strain evidence="3 4">WQ 127069</strain>
    </source>
</reference>
<sequence length="353" mass="39054">MSEAVQANKPFRAVQVGCGNMGKRWVKYALSREDVEIVALVDIYPAAAEAMANELGLTCGRFTSLEEAIRSTGANLVMDVTIPEVHKSVVMTATALGCNVIGEKPMAASMQDAVEMKNFVNQHNKNYIVMQNRRYNKQIREARGMIEQNVIGQPGFMKADFFLGPHFGGFREAMDNPLILDMAIHTFDQARFLLGANPVSVYCHEFNPPYSWYKGNASAVCIFEMSDGTVFSYNGSWSAEGAPTSWESAWRIVGSKGTLIWDGTNRPYAEVVPVEPAQGAFMNEHMQVHPSAVWEGREGHEGCFEEMFTSLIEGRKAETDCSDNLNSMAMVFGAIESAKRGEKVQISSIIEKM</sequence>
<proteinExistence type="predicted"/>
<feature type="domain" description="Gfo/Idh/MocA-like oxidoreductase N-terminal" evidence="1">
    <location>
        <begin position="11"/>
        <end position="129"/>
    </location>
</feature>
<dbReference type="Proteomes" id="UP001652445">
    <property type="component" value="Unassembled WGS sequence"/>
</dbReference>
<comment type="caution">
    <text evidence="3">The sequence shown here is derived from an EMBL/GenBank/DDBJ whole genome shotgun (WGS) entry which is preliminary data.</text>
</comment>
<dbReference type="Pfam" id="PF01408">
    <property type="entry name" value="GFO_IDH_MocA"/>
    <property type="match status" value="1"/>
</dbReference>
<dbReference type="InterPro" id="IPR036291">
    <property type="entry name" value="NAD(P)-bd_dom_sf"/>
</dbReference>
<protein>
    <submittedName>
        <fullName evidence="3">Gfo/Idh/MocA family oxidoreductase</fullName>
    </submittedName>
</protein>
<name>A0ABT2U7Q9_9BACL</name>
<organism evidence="3 4">
    <name type="scientific">Paenibacillus baimaensis</name>
    <dbReference type="NCBI Taxonomy" id="2982185"/>
    <lineage>
        <taxon>Bacteria</taxon>
        <taxon>Bacillati</taxon>
        <taxon>Bacillota</taxon>
        <taxon>Bacilli</taxon>
        <taxon>Bacillales</taxon>
        <taxon>Paenibacillaceae</taxon>
        <taxon>Paenibacillus</taxon>
    </lineage>
</organism>
<dbReference type="InterPro" id="IPR051450">
    <property type="entry name" value="Gfo/Idh/MocA_Oxidoreductases"/>
</dbReference>